<dbReference type="Pfam" id="PF03100">
    <property type="entry name" value="CcmE"/>
    <property type="match status" value="1"/>
</dbReference>
<dbReference type="GO" id="GO:0017003">
    <property type="term" value="P:protein-heme linkage"/>
    <property type="evidence" value="ECO:0007669"/>
    <property type="project" value="InterPro"/>
</dbReference>
<accession>A0A0E9N3W3</accession>
<dbReference type="GO" id="GO:0020037">
    <property type="term" value="F:heme binding"/>
    <property type="evidence" value="ECO:0007669"/>
    <property type="project" value="InterPro"/>
</dbReference>
<reference evidence="6 7" key="1">
    <citation type="submission" date="2015-04" db="EMBL/GenBank/DDBJ databases">
        <title>Whole genome shotgun sequence of Flavihumibacter petaseus NBRC 106054.</title>
        <authorList>
            <person name="Miyazawa S."/>
            <person name="Hosoyama A."/>
            <person name="Hashimoto M."/>
            <person name="Noguchi M."/>
            <person name="Tsuchikane K."/>
            <person name="Ohji S."/>
            <person name="Yamazoe A."/>
            <person name="Ichikawa N."/>
            <person name="Kimura A."/>
            <person name="Fujita N."/>
        </authorList>
    </citation>
    <scope>NUCLEOTIDE SEQUENCE [LARGE SCALE GENOMIC DNA]</scope>
    <source>
        <strain evidence="6 7">NBRC 106054</strain>
    </source>
</reference>
<evidence type="ECO:0000256" key="1">
    <source>
        <dbReference type="ARBA" id="ARBA00004370"/>
    </source>
</evidence>
<comment type="caution">
    <text evidence="6">The sequence shown here is derived from an EMBL/GenBank/DDBJ whole genome shotgun (WGS) entry which is preliminary data.</text>
</comment>
<dbReference type="SUPFAM" id="SSF82093">
    <property type="entry name" value="Heme chaperone CcmE"/>
    <property type="match status" value="1"/>
</dbReference>
<comment type="subcellular location">
    <subcellularLocation>
        <location evidence="1">Membrane</location>
    </subcellularLocation>
</comment>
<keyword evidence="2" id="KW-0479">Metal-binding</keyword>
<dbReference type="InterPro" id="IPR004329">
    <property type="entry name" value="CcmE"/>
</dbReference>
<evidence type="ECO:0000256" key="2">
    <source>
        <dbReference type="ARBA" id="ARBA00022617"/>
    </source>
</evidence>
<dbReference type="OrthoDB" id="1524250at2"/>
<gene>
    <name evidence="6" type="ORF">FPE01S_03_05100</name>
</gene>
<keyword evidence="5" id="KW-1133">Transmembrane helix</keyword>
<dbReference type="AlphaFoldDB" id="A0A0E9N3W3"/>
<dbReference type="GO" id="GO:0017004">
    <property type="term" value="P:cytochrome complex assembly"/>
    <property type="evidence" value="ECO:0007669"/>
    <property type="project" value="UniProtKB-KW"/>
</dbReference>
<evidence type="ECO:0000313" key="6">
    <source>
        <dbReference type="EMBL" id="GAO44473.1"/>
    </source>
</evidence>
<dbReference type="Proteomes" id="UP000033121">
    <property type="component" value="Unassembled WGS sequence"/>
</dbReference>
<keyword evidence="2" id="KW-0349">Heme</keyword>
<evidence type="ECO:0000313" key="7">
    <source>
        <dbReference type="Proteomes" id="UP000033121"/>
    </source>
</evidence>
<feature type="transmembrane region" description="Helical" evidence="5">
    <location>
        <begin position="6"/>
        <end position="26"/>
    </location>
</feature>
<dbReference type="EMBL" id="BBWV01000003">
    <property type="protein sequence ID" value="GAO44473.1"/>
    <property type="molecule type" value="Genomic_DNA"/>
</dbReference>
<keyword evidence="2" id="KW-0408">Iron</keyword>
<dbReference type="RefSeq" id="WP_046370393.1">
    <property type="nucleotide sequence ID" value="NZ_BBWV01000003.1"/>
</dbReference>
<evidence type="ECO:0000256" key="5">
    <source>
        <dbReference type="SAM" id="Phobius"/>
    </source>
</evidence>
<keyword evidence="4 5" id="KW-0472">Membrane</keyword>
<dbReference type="InterPro" id="IPR036127">
    <property type="entry name" value="CcmE-like_sf"/>
</dbReference>
<dbReference type="InterPro" id="IPR012340">
    <property type="entry name" value="NA-bd_OB-fold"/>
</dbReference>
<name>A0A0E9N3W3_9BACT</name>
<dbReference type="Gene3D" id="2.40.50.140">
    <property type="entry name" value="Nucleic acid-binding proteins"/>
    <property type="match status" value="1"/>
</dbReference>
<evidence type="ECO:0000256" key="4">
    <source>
        <dbReference type="ARBA" id="ARBA00023136"/>
    </source>
</evidence>
<sequence>MKKTHIIILIFIAIAIAVLISFMGDLTTYDTIASAREKEGKFVHLIAKLDKNAPVEYDPVKNPNYMRFTALDTLGNKTTVIYHNSKPTDFEKSERLVLKGSMRDGQFECKEMLMKCPSKYKEEVNANREQLNDN</sequence>
<dbReference type="GO" id="GO:0005886">
    <property type="term" value="C:plasma membrane"/>
    <property type="evidence" value="ECO:0007669"/>
    <property type="project" value="InterPro"/>
</dbReference>
<evidence type="ECO:0008006" key="8">
    <source>
        <dbReference type="Google" id="ProtNLM"/>
    </source>
</evidence>
<dbReference type="STRING" id="1220578.FPE01S_03_05100"/>
<keyword evidence="7" id="KW-1185">Reference proteome</keyword>
<proteinExistence type="predicted"/>
<organism evidence="6 7">
    <name type="scientific">Flavihumibacter petaseus NBRC 106054</name>
    <dbReference type="NCBI Taxonomy" id="1220578"/>
    <lineage>
        <taxon>Bacteria</taxon>
        <taxon>Pseudomonadati</taxon>
        <taxon>Bacteroidota</taxon>
        <taxon>Chitinophagia</taxon>
        <taxon>Chitinophagales</taxon>
        <taxon>Chitinophagaceae</taxon>
        <taxon>Flavihumibacter</taxon>
    </lineage>
</organism>
<keyword evidence="5" id="KW-0812">Transmembrane</keyword>
<keyword evidence="3" id="KW-0201">Cytochrome c-type biogenesis</keyword>
<evidence type="ECO:0000256" key="3">
    <source>
        <dbReference type="ARBA" id="ARBA00022748"/>
    </source>
</evidence>
<protein>
    <recommendedName>
        <fullName evidence="8">Cytochrome c-type biogenesis protein CcmE</fullName>
    </recommendedName>
</protein>